<dbReference type="Pfam" id="PF04265">
    <property type="entry name" value="TPK_B1_binding"/>
    <property type="match status" value="1"/>
</dbReference>
<dbReference type="InterPro" id="IPR006282">
    <property type="entry name" value="Thi_PPkinase"/>
</dbReference>
<dbReference type="InterPro" id="IPR053149">
    <property type="entry name" value="TPK"/>
</dbReference>
<dbReference type="InterPro" id="IPR036371">
    <property type="entry name" value="TPK_B1-bd_sf"/>
</dbReference>
<dbReference type="RefSeq" id="WP_281092470.1">
    <property type="nucleotide sequence ID" value="NZ_JARYZI010000001.1"/>
</dbReference>
<dbReference type="InterPro" id="IPR007371">
    <property type="entry name" value="TPK_catalytic"/>
</dbReference>
<feature type="domain" description="Thiamin pyrophosphokinase thiamin-binding" evidence="6">
    <location>
        <begin position="119"/>
        <end position="199"/>
    </location>
</feature>
<keyword evidence="1 7" id="KW-0808">Transferase</keyword>
<evidence type="ECO:0000256" key="5">
    <source>
        <dbReference type="NCBIfam" id="TIGR01378"/>
    </source>
</evidence>
<evidence type="ECO:0000313" key="7">
    <source>
        <dbReference type="EMBL" id="MDH8676672.1"/>
    </source>
</evidence>
<proteinExistence type="predicted"/>
<keyword evidence="3" id="KW-0418">Kinase</keyword>
<dbReference type="NCBIfam" id="TIGR01378">
    <property type="entry name" value="thi_PPkinase"/>
    <property type="match status" value="1"/>
</dbReference>
<gene>
    <name evidence="7" type="ORF">QE109_00865</name>
</gene>
<sequence length="203" mass="23043">MELDQQIKRYVDPRHIEVVLGVDGGCQLLSKLKINATEILGDFDSIVDLEVYKELWPDARVHTYPAEKDFTDAELAFDLVKRHALDKVVVIGGLGGRADHMLSVLFLLAREENFILIDEQNYIEKIDAPYYKEMPEVLVQKRYISLIPLENGFKGVNLRGFKYPLYEANIKFAETVGISNELSEEHATVHITEGSGYLIISSD</sequence>
<dbReference type="Proteomes" id="UP001158045">
    <property type="component" value="Unassembled WGS sequence"/>
</dbReference>
<evidence type="ECO:0000256" key="1">
    <source>
        <dbReference type="ARBA" id="ARBA00022679"/>
    </source>
</evidence>
<name>A0ABT6N8B4_9FIRM</name>
<dbReference type="EMBL" id="JARYZI010000001">
    <property type="protein sequence ID" value="MDH8676672.1"/>
    <property type="molecule type" value="Genomic_DNA"/>
</dbReference>
<keyword evidence="2" id="KW-0547">Nucleotide-binding</keyword>
<dbReference type="PANTHER" id="PTHR41299:SF1">
    <property type="entry name" value="THIAMINE PYROPHOSPHOKINASE"/>
    <property type="match status" value="1"/>
</dbReference>
<evidence type="ECO:0000256" key="2">
    <source>
        <dbReference type="ARBA" id="ARBA00022741"/>
    </source>
</evidence>
<evidence type="ECO:0000256" key="4">
    <source>
        <dbReference type="ARBA" id="ARBA00022840"/>
    </source>
</evidence>
<dbReference type="SMART" id="SM00983">
    <property type="entry name" value="TPK_B1_binding"/>
    <property type="match status" value="1"/>
</dbReference>
<dbReference type="SUPFAM" id="SSF63999">
    <property type="entry name" value="Thiamin pyrophosphokinase, catalytic domain"/>
    <property type="match status" value="1"/>
</dbReference>
<dbReference type="GO" id="GO:0004788">
    <property type="term" value="F:thiamine diphosphokinase activity"/>
    <property type="evidence" value="ECO:0007669"/>
    <property type="project" value="UniProtKB-EC"/>
</dbReference>
<evidence type="ECO:0000256" key="3">
    <source>
        <dbReference type="ARBA" id="ARBA00022777"/>
    </source>
</evidence>
<dbReference type="CDD" id="cd07995">
    <property type="entry name" value="TPK"/>
    <property type="match status" value="1"/>
</dbReference>
<dbReference type="PANTHER" id="PTHR41299">
    <property type="entry name" value="THIAMINE PYROPHOSPHOKINASE"/>
    <property type="match status" value="1"/>
</dbReference>
<reference evidence="7 8" key="1">
    <citation type="submission" date="2023-04" db="EMBL/GenBank/DDBJ databases">
        <title>Fusibacter bizertensis strain WBS, isolated from littoral bottom sediments of the Arctic seas - biochemical and genomic analysis.</title>
        <authorList>
            <person name="Brioukhanov A.L."/>
        </authorList>
    </citation>
    <scope>NUCLEOTIDE SEQUENCE [LARGE SCALE GENOMIC DNA]</scope>
    <source>
        <strain evidence="7 8">WBS</strain>
    </source>
</reference>
<accession>A0ABT6N8B4</accession>
<comment type="caution">
    <text evidence="7">The sequence shown here is derived from an EMBL/GenBank/DDBJ whole genome shotgun (WGS) entry which is preliminary data.</text>
</comment>
<dbReference type="Gene3D" id="3.40.50.10240">
    <property type="entry name" value="Thiamin pyrophosphokinase, catalytic domain"/>
    <property type="match status" value="1"/>
</dbReference>
<evidence type="ECO:0000313" key="8">
    <source>
        <dbReference type="Proteomes" id="UP001158045"/>
    </source>
</evidence>
<dbReference type="Pfam" id="PF04263">
    <property type="entry name" value="TPK_catalytic"/>
    <property type="match status" value="1"/>
</dbReference>
<dbReference type="EC" id="2.7.6.2" evidence="5"/>
<keyword evidence="4" id="KW-0067">ATP-binding</keyword>
<protein>
    <recommendedName>
        <fullName evidence="5">Thiamine diphosphokinase</fullName>
        <ecNumber evidence="5">2.7.6.2</ecNumber>
    </recommendedName>
</protein>
<dbReference type="InterPro" id="IPR036759">
    <property type="entry name" value="TPK_catalytic_sf"/>
</dbReference>
<organism evidence="7 8">
    <name type="scientific">Fusibacter bizertensis</name>
    <dbReference type="NCBI Taxonomy" id="1488331"/>
    <lineage>
        <taxon>Bacteria</taxon>
        <taxon>Bacillati</taxon>
        <taxon>Bacillota</taxon>
        <taxon>Clostridia</taxon>
        <taxon>Eubacteriales</taxon>
        <taxon>Eubacteriales Family XII. Incertae Sedis</taxon>
        <taxon>Fusibacter</taxon>
    </lineage>
</organism>
<evidence type="ECO:0000259" key="6">
    <source>
        <dbReference type="SMART" id="SM00983"/>
    </source>
</evidence>
<dbReference type="InterPro" id="IPR007373">
    <property type="entry name" value="Thiamin_PyroPKinase_B1-bd"/>
</dbReference>
<keyword evidence="8" id="KW-1185">Reference proteome</keyword>
<dbReference type="SUPFAM" id="SSF63862">
    <property type="entry name" value="Thiamin pyrophosphokinase, substrate-binding domain"/>
    <property type="match status" value="1"/>
</dbReference>